<dbReference type="Gene3D" id="1.25.20.10">
    <property type="entry name" value="Bacterial muramidases"/>
    <property type="match status" value="1"/>
</dbReference>
<evidence type="ECO:0000256" key="1">
    <source>
        <dbReference type="ARBA" id="ARBA00007734"/>
    </source>
</evidence>
<dbReference type="SUPFAM" id="SSF48435">
    <property type="entry name" value="Bacterial muramidases"/>
    <property type="match status" value="1"/>
</dbReference>
<dbReference type="RefSeq" id="WP_131775816.1">
    <property type="nucleotide sequence ID" value="NZ_BMOB01000002.1"/>
</dbReference>
<name>A0A917N9X0_9GAMM</name>
<dbReference type="Pfam" id="PF01464">
    <property type="entry name" value="SLT"/>
    <property type="match status" value="1"/>
</dbReference>
<evidence type="ECO:0000313" key="5">
    <source>
        <dbReference type="EMBL" id="GGI80838.1"/>
    </source>
</evidence>
<reference evidence="5" key="2">
    <citation type="submission" date="2020-09" db="EMBL/GenBank/DDBJ databases">
        <authorList>
            <person name="Sun Q."/>
            <person name="Ohkuma M."/>
        </authorList>
    </citation>
    <scope>NUCLEOTIDE SEQUENCE</scope>
    <source>
        <strain evidence="5">JCM 13919</strain>
    </source>
</reference>
<dbReference type="OrthoDB" id="92254at2"/>
<protein>
    <submittedName>
        <fullName evidence="5">Murein transglycosylase</fullName>
    </submittedName>
</protein>
<dbReference type="Gene3D" id="1.10.530.10">
    <property type="match status" value="1"/>
</dbReference>
<comment type="caution">
    <text evidence="5">The sequence shown here is derived from an EMBL/GenBank/DDBJ whole genome shotgun (WGS) entry which is preliminary data.</text>
</comment>
<evidence type="ECO:0000259" key="4">
    <source>
        <dbReference type="Pfam" id="PF01464"/>
    </source>
</evidence>
<comment type="similarity">
    <text evidence="1">Belongs to the transglycosylase Slt family.</text>
</comment>
<feature type="chain" id="PRO_5038031297" evidence="3">
    <location>
        <begin position="20"/>
        <end position="593"/>
    </location>
</feature>
<evidence type="ECO:0000256" key="2">
    <source>
        <dbReference type="ARBA" id="ARBA00022729"/>
    </source>
</evidence>
<keyword evidence="6" id="KW-1185">Reference proteome</keyword>
<keyword evidence="2 3" id="KW-0732">Signal</keyword>
<proteinExistence type="inferred from homology"/>
<dbReference type="InterPro" id="IPR023346">
    <property type="entry name" value="Lysozyme-like_dom_sf"/>
</dbReference>
<feature type="domain" description="Transglycosylase SLT" evidence="4">
    <location>
        <begin position="436"/>
        <end position="551"/>
    </location>
</feature>
<sequence length="593" mass="70050">MKKFFLLLITLGLMSFAYASSGEAYLQKFQTYTELSEHLSSTPSEAFFTFIQDDSPLANKLRAKWLYKLAKEKNWSLFNEYYKPTDDLELQCYYWTARYHLGHTGEALSAAKPLWLSGQSQPSACNGLFDQLLTHDKNREQLISQRITLALQKRNLSLARYLLKQLNPPRLKDVDLLNKIYQKPSEIVKLETGELHDDYYLYGLKRMVSTNMDQAIKYWKHVKTKKLLSQAQQQEFLAHVALYKAMRNHKDAPFWFAEVKPEFYTDVLLDWQIRFALKTHHWKKVERLIRLANEPDNLSWQYWLARSLEAQGKKFEANKLYNQLAKNRNYYGFLASIRLKKPFTFEHERTNTNLEVLTPYKPFIEQIRVLYSSNQILQASRMLNDFVLELPKEERSTLAYWLAQDLKWHDKALYLSNNDELTNHLTLRFPLAYHKTIAKYANHYQLSKEFIYAIIRQESTFRENVVSSAGAHGLMQVLPKTAKNIANQQKIPYQGEKQLFSPPTNIHIGSAYLQYLSKRFNQHPLLMAAAYNAGPSQVLYWLKHHPPKQIDIWIETLPWHETRNYLKNVMAFFAVYQYRMKEKPDLSEFMKPF</sequence>
<organism evidence="5 6">
    <name type="scientific">Legionella impletisoli</name>
    <dbReference type="NCBI Taxonomy" id="343510"/>
    <lineage>
        <taxon>Bacteria</taxon>
        <taxon>Pseudomonadati</taxon>
        <taxon>Pseudomonadota</taxon>
        <taxon>Gammaproteobacteria</taxon>
        <taxon>Legionellales</taxon>
        <taxon>Legionellaceae</taxon>
        <taxon>Legionella</taxon>
    </lineage>
</organism>
<dbReference type="CDD" id="cd13401">
    <property type="entry name" value="Slt70-like"/>
    <property type="match status" value="1"/>
</dbReference>
<feature type="signal peptide" evidence="3">
    <location>
        <begin position="1"/>
        <end position="19"/>
    </location>
</feature>
<dbReference type="InterPro" id="IPR008258">
    <property type="entry name" value="Transglycosylase_SLT_dom_1"/>
</dbReference>
<evidence type="ECO:0000256" key="3">
    <source>
        <dbReference type="SAM" id="SignalP"/>
    </source>
</evidence>
<dbReference type="PANTHER" id="PTHR37423:SF5">
    <property type="entry name" value="SOLUBLE LYTIC MUREIN TRANSGLYCOSYLASE"/>
    <property type="match status" value="1"/>
</dbReference>
<dbReference type="EMBL" id="BMOB01000002">
    <property type="protein sequence ID" value="GGI80838.1"/>
    <property type="molecule type" value="Genomic_DNA"/>
</dbReference>
<dbReference type="SUPFAM" id="SSF53955">
    <property type="entry name" value="Lysozyme-like"/>
    <property type="match status" value="1"/>
</dbReference>
<dbReference type="AlphaFoldDB" id="A0A917N9X0"/>
<dbReference type="InterPro" id="IPR008939">
    <property type="entry name" value="Lytic_TGlycosylase_superhlx_U"/>
</dbReference>
<accession>A0A917N9X0</accession>
<reference evidence="5" key="1">
    <citation type="journal article" date="2014" name="Int. J. Syst. Evol. Microbiol.">
        <title>Complete genome sequence of Corynebacterium casei LMG S-19264T (=DSM 44701T), isolated from a smear-ripened cheese.</title>
        <authorList>
            <consortium name="US DOE Joint Genome Institute (JGI-PGF)"/>
            <person name="Walter F."/>
            <person name="Albersmeier A."/>
            <person name="Kalinowski J."/>
            <person name="Ruckert C."/>
        </authorList>
    </citation>
    <scope>NUCLEOTIDE SEQUENCE</scope>
    <source>
        <strain evidence="5">JCM 13919</strain>
    </source>
</reference>
<gene>
    <name evidence="5" type="ORF">GCM10007966_06710</name>
</gene>
<evidence type="ECO:0000313" key="6">
    <source>
        <dbReference type="Proteomes" id="UP000630149"/>
    </source>
</evidence>
<dbReference type="GO" id="GO:0042597">
    <property type="term" value="C:periplasmic space"/>
    <property type="evidence" value="ECO:0007669"/>
    <property type="project" value="InterPro"/>
</dbReference>
<dbReference type="PANTHER" id="PTHR37423">
    <property type="entry name" value="SOLUBLE LYTIC MUREIN TRANSGLYCOSYLASE-RELATED"/>
    <property type="match status" value="1"/>
</dbReference>
<dbReference type="Proteomes" id="UP000630149">
    <property type="component" value="Unassembled WGS sequence"/>
</dbReference>
<dbReference type="GO" id="GO:0004553">
    <property type="term" value="F:hydrolase activity, hydrolyzing O-glycosyl compounds"/>
    <property type="evidence" value="ECO:0007669"/>
    <property type="project" value="InterPro"/>
</dbReference>